<dbReference type="EMBL" id="JAUESC010000003">
    <property type="protein sequence ID" value="KAK0600824.1"/>
    <property type="molecule type" value="Genomic_DNA"/>
</dbReference>
<organism evidence="2 3">
    <name type="scientific">Acer saccharum</name>
    <name type="common">Sugar maple</name>
    <dbReference type="NCBI Taxonomy" id="4024"/>
    <lineage>
        <taxon>Eukaryota</taxon>
        <taxon>Viridiplantae</taxon>
        <taxon>Streptophyta</taxon>
        <taxon>Embryophyta</taxon>
        <taxon>Tracheophyta</taxon>
        <taxon>Spermatophyta</taxon>
        <taxon>Magnoliopsida</taxon>
        <taxon>eudicotyledons</taxon>
        <taxon>Gunneridae</taxon>
        <taxon>Pentapetalae</taxon>
        <taxon>rosids</taxon>
        <taxon>malvids</taxon>
        <taxon>Sapindales</taxon>
        <taxon>Sapindaceae</taxon>
        <taxon>Hippocastanoideae</taxon>
        <taxon>Acereae</taxon>
        <taxon>Acer</taxon>
    </lineage>
</organism>
<feature type="region of interest" description="Disordered" evidence="1">
    <location>
        <begin position="1"/>
        <end position="38"/>
    </location>
</feature>
<feature type="compositionally biased region" description="Basic residues" evidence="1">
    <location>
        <begin position="16"/>
        <end position="26"/>
    </location>
</feature>
<dbReference type="Proteomes" id="UP001168877">
    <property type="component" value="Unassembled WGS sequence"/>
</dbReference>
<name>A0AA39T4A2_ACESA</name>
<accession>A0AA39T4A2</accession>
<reference evidence="2" key="1">
    <citation type="journal article" date="2022" name="Plant J.">
        <title>Strategies of tolerance reflected in two North American maple genomes.</title>
        <authorList>
            <person name="McEvoy S.L."/>
            <person name="Sezen U.U."/>
            <person name="Trouern-Trend A."/>
            <person name="McMahon S.M."/>
            <person name="Schaberg P.G."/>
            <person name="Yang J."/>
            <person name="Wegrzyn J.L."/>
            <person name="Swenson N.G."/>
        </authorList>
    </citation>
    <scope>NUCLEOTIDE SEQUENCE</scope>
    <source>
        <strain evidence="2">NS2018</strain>
    </source>
</reference>
<reference evidence="2" key="2">
    <citation type="submission" date="2023-06" db="EMBL/GenBank/DDBJ databases">
        <authorList>
            <person name="Swenson N.G."/>
            <person name="Wegrzyn J.L."/>
            <person name="Mcevoy S.L."/>
        </authorList>
    </citation>
    <scope>NUCLEOTIDE SEQUENCE</scope>
    <source>
        <strain evidence="2">NS2018</strain>
        <tissue evidence="2">Leaf</tissue>
    </source>
</reference>
<dbReference type="AlphaFoldDB" id="A0AA39T4A2"/>
<gene>
    <name evidence="2" type="ORF">LWI29_018742</name>
</gene>
<evidence type="ECO:0000313" key="3">
    <source>
        <dbReference type="Proteomes" id="UP001168877"/>
    </source>
</evidence>
<evidence type="ECO:0000256" key="1">
    <source>
        <dbReference type="SAM" id="MobiDB-lite"/>
    </source>
</evidence>
<sequence length="76" mass="8307">MEGLEGIGFSNVPGAARKKRSNSSRRPRSDTRGNMVFGQPNQQYPSLCLIELFDFGGDLGFLEVSAPEDCSSRIVL</sequence>
<evidence type="ECO:0000313" key="2">
    <source>
        <dbReference type="EMBL" id="KAK0600824.1"/>
    </source>
</evidence>
<comment type="caution">
    <text evidence="2">The sequence shown here is derived from an EMBL/GenBank/DDBJ whole genome shotgun (WGS) entry which is preliminary data.</text>
</comment>
<protein>
    <submittedName>
        <fullName evidence="2">Uncharacterized protein</fullName>
    </submittedName>
</protein>
<keyword evidence="3" id="KW-1185">Reference proteome</keyword>
<proteinExistence type="predicted"/>